<dbReference type="GO" id="GO:0005737">
    <property type="term" value="C:cytoplasm"/>
    <property type="evidence" value="ECO:0007669"/>
    <property type="project" value="TreeGrafter"/>
</dbReference>
<dbReference type="GO" id="GO:0051726">
    <property type="term" value="P:regulation of cell cycle"/>
    <property type="evidence" value="ECO:0007669"/>
    <property type="project" value="TreeGrafter"/>
</dbReference>
<dbReference type="Proteomes" id="UP000828390">
    <property type="component" value="Unassembled WGS sequence"/>
</dbReference>
<evidence type="ECO:0000313" key="4">
    <source>
        <dbReference type="Proteomes" id="UP000828390"/>
    </source>
</evidence>
<dbReference type="GO" id="GO:0005634">
    <property type="term" value="C:nucleus"/>
    <property type="evidence" value="ECO:0007669"/>
    <property type="project" value="TreeGrafter"/>
</dbReference>
<dbReference type="GO" id="GO:0043027">
    <property type="term" value="F:cysteine-type endopeptidase inhibitor activity involved in apoptotic process"/>
    <property type="evidence" value="ECO:0007669"/>
    <property type="project" value="TreeGrafter"/>
</dbReference>
<dbReference type="SMART" id="SM00238">
    <property type="entry name" value="BIR"/>
    <property type="match status" value="2"/>
</dbReference>
<gene>
    <name evidence="3" type="ORF">DPMN_043137</name>
</gene>
<evidence type="ECO:0000256" key="1">
    <source>
        <dbReference type="ARBA" id="ARBA00022703"/>
    </source>
</evidence>
<dbReference type="CDD" id="cd00022">
    <property type="entry name" value="BIR"/>
    <property type="match status" value="2"/>
</dbReference>
<evidence type="ECO:0000313" key="3">
    <source>
        <dbReference type="EMBL" id="KAH3736566.1"/>
    </source>
</evidence>
<dbReference type="PANTHER" id="PTHR10044">
    <property type="entry name" value="INHIBITOR OF APOPTOSIS"/>
    <property type="match status" value="1"/>
</dbReference>
<proteinExistence type="predicted"/>
<accession>A0A9D4D271</accession>
<dbReference type="GO" id="GO:0006915">
    <property type="term" value="P:apoptotic process"/>
    <property type="evidence" value="ECO:0007669"/>
    <property type="project" value="UniProtKB-KW"/>
</dbReference>
<feature type="region of interest" description="Disordered" evidence="2">
    <location>
        <begin position="162"/>
        <end position="181"/>
    </location>
</feature>
<dbReference type="PANTHER" id="PTHR10044:SF139">
    <property type="entry name" value="DEATH-ASSOCIATED INHIBITOR OF APOPTOSIS 2"/>
    <property type="match status" value="1"/>
</dbReference>
<dbReference type="PROSITE" id="PS01282">
    <property type="entry name" value="BIR_REPEAT_1"/>
    <property type="match status" value="1"/>
</dbReference>
<dbReference type="EMBL" id="JAIWYP010000011">
    <property type="protein sequence ID" value="KAH3736566.1"/>
    <property type="molecule type" value="Genomic_DNA"/>
</dbReference>
<organism evidence="3 4">
    <name type="scientific">Dreissena polymorpha</name>
    <name type="common">Zebra mussel</name>
    <name type="synonym">Mytilus polymorpha</name>
    <dbReference type="NCBI Taxonomy" id="45954"/>
    <lineage>
        <taxon>Eukaryota</taxon>
        <taxon>Metazoa</taxon>
        <taxon>Spiralia</taxon>
        <taxon>Lophotrochozoa</taxon>
        <taxon>Mollusca</taxon>
        <taxon>Bivalvia</taxon>
        <taxon>Autobranchia</taxon>
        <taxon>Heteroconchia</taxon>
        <taxon>Euheterodonta</taxon>
        <taxon>Imparidentia</taxon>
        <taxon>Neoheterodontei</taxon>
        <taxon>Myida</taxon>
        <taxon>Dreissenoidea</taxon>
        <taxon>Dreissenidae</taxon>
        <taxon>Dreissena</taxon>
    </lineage>
</organism>
<keyword evidence="1" id="KW-0053">Apoptosis</keyword>
<name>A0A9D4D271_DREPO</name>
<dbReference type="Pfam" id="PF00653">
    <property type="entry name" value="BIR"/>
    <property type="match status" value="2"/>
</dbReference>
<evidence type="ECO:0000256" key="2">
    <source>
        <dbReference type="SAM" id="MobiDB-lite"/>
    </source>
</evidence>
<reference evidence="3" key="2">
    <citation type="submission" date="2020-11" db="EMBL/GenBank/DDBJ databases">
        <authorList>
            <person name="McCartney M.A."/>
            <person name="Auch B."/>
            <person name="Kono T."/>
            <person name="Mallez S."/>
            <person name="Becker A."/>
            <person name="Gohl D.M."/>
            <person name="Silverstein K.A.T."/>
            <person name="Koren S."/>
            <person name="Bechman K.B."/>
            <person name="Herman A."/>
            <person name="Abrahante J.E."/>
            <person name="Garbe J."/>
        </authorList>
    </citation>
    <scope>NUCLEOTIDE SEQUENCE</scope>
    <source>
        <strain evidence="3">Duluth1</strain>
        <tissue evidence="3">Whole animal</tissue>
    </source>
</reference>
<dbReference type="PROSITE" id="PS50143">
    <property type="entry name" value="BIR_REPEAT_2"/>
    <property type="match status" value="2"/>
</dbReference>
<keyword evidence="4" id="KW-1185">Reference proteome</keyword>
<dbReference type="InterPro" id="IPR001370">
    <property type="entry name" value="BIR_rpt"/>
</dbReference>
<dbReference type="GO" id="GO:0043066">
    <property type="term" value="P:negative regulation of apoptotic process"/>
    <property type="evidence" value="ECO:0007669"/>
    <property type="project" value="TreeGrafter"/>
</dbReference>
<protein>
    <submittedName>
        <fullName evidence="3">Uncharacterized protein</fullName>
    </submittedName>
</protein>
<comment type="caution">
    <text evidence="3">The sequence shown here is derived from an EMBL/GenBank/DDBJ whole genome shotgun (WGS) entry which is preliminary data.</text>
</comment>
<dbReference type="FunFam" id="1.10.1170.10:FF:000003">
    <property type="entry name" value="E3 ubiquitin-protein ligase XIAP"/>
    <property type="match status" value="1"/>
</dbReference>
<dbReference type="InterPro" id="IPR050784">
    <property type="entry name" value="IAP"/>
</dbReference>
<dbReference type="Gene3D" id="1.10.8.10">
    <property type="entry name" value="DNA helicase RuvA subunit, C-terminal domain"/>
    <property type="match status" value="1"/>
</dbReference>
<sequence>MHNKNMARERQKSIIETLHTLSPSQTSRGRMAVYFRHRQVYLISIEMLPRHKHLIKDIKSIKRLPSTFFAYVDESGEFQICGNSPNNAKDIKPVFNYLDAGHQSGTVFNINYHDLKKPISLSDCKGKAFLEDNDKWHFDCFKTHAGSKLNVFPNDPPAYNVRAQESEESNPNSRADQVEDEADGFSSIVPSSCSTEFPPSSLDHRPSHLSLHSIVHNNSSFEYDYCNDLPEWNRQHGENTRVSEIVANEVLLQNRINRQLQQDDVSTHLNSFRLTTSVVQNREQNYLTAKYPDFRNEEVRRKSFDNWPRTLPDAREFVPRGFFYTGIGDLVRCFCCGIGLKDFSDGDNPLMEHVKHSRNCAFLVECFGSREELHRYAQTISTREPEDIRRQQRQQYNSLQGRNVIGYRARHESLRSLQARLDTFTNWPLHLTQRPYQLADAGLYYTGTDDHCRCFACDGGLRKWEPGDDPWIEHCRWFPACPYAFETKGRDFIDLIQLSADQAAEENASAPQEDMTNAFHAMSMQDPLVQGIVDRHDSMLKESMGFSDEIIKQAVLELVQQAIKTPT</sequence>
<dbReference type="SUPFAM" id="SSF57924">
    <property type="entry name" value="Inhibitor of apoptosis (IAP) repeat"/>
    <property type="match status" value="2"/>
</dbReference>
<reference evidence="3" key="1">
    <citation type="journal article" date="2019" name="bioRxiv">
        <title>The Genome of the Zebra Mussel, Dreissena polymorpha: A Resource for Invasive Species Research.</title>
        <authorList>
            <person name="McCartney M.A."/>
            <person name="Auch B."/>
            <person name="Kono T."/>
            <person name="Mallez S."/>
            <person name="Zhang Y."/>
            <person name="Obille A."/>
            <person name="Becker A."/>
            <person name="Abrahante J.E."/>
            <person name="Garbe J."/>
            <person name="Badalamenti J.P."/>
            <person name="Herman A."/>
            <person name="Mangelson H."/>
            <person name="Liachko I."/>
            <person name="Sullivan S."/>
            <person name="Sone E.D."/>
            <person name="Koren S."/>
            <person name="Silverstein K.A.T."/>
            <person name="Beckman K.B."/>
            <person name="Gohl D.M."/>
        </authorList>
    </citation>
    <scope>NUCLEOTIDE SEQUENCE</scope>
    <source>
        <strain evidence="3">Duluth1</strain>
        <tissue evidence="3">Whole animal</tissue>
    </source>
</reference>
<dbReference type="Gene3D" id="1.10.1170.10">
    <property type="entry name" value="Inhibitor Of Apoptosis Protein (2mihbC-IAP-1), Chain A"/>
    <property type="match status" value="2"/>
</dbReference>
<dbReference type="AlphaFoldDB" id="A0A9D4D271"/>